<keyword evidence="4" id="KW-1185">Reference proteome</keyword>
<name>W0V9K8_9BURK</name>
<sequence length="330" mass="35484">MKAPYFIETLARNGDVLNRQQVASLPIRLGRAYDNDVILDDLHTAPQHALIEDDGAGGLVLRDLGSLNGSIHHGKREASIALSGHTVVRLGHTSLRVRGADHAVPAELTDTAIHSWEGRTPALLGLAMVALAALVSNWIGDVDSFDPINYLLVIAGGLGGALVWGGVWAVANRLFGSLARFGRHLFILGCGLVAMEVWIGLSSAIAYAYSQEWLTRFGSHVVVAIICCMIFFHLCTIKARHARRFAAASAILLILISGLNLMSGLQRSGRLGNELYMSVLLPPAFRLSANHGPDEFFANAARLKARVDADRNKHVGDDISGEDDDGGEDE</sequence>
<dbReference type="eggNOG" id="COG1716">
    <property type="taxonomic scope" value="Bacteria"/>
</dbReference>
<evidence type="ECO:0000313" key="4">
    <source>
        <dbReference type="Proteomes" id="UP000027604"/>
    </source>
</evidence>
<dbReference type="HOGENOM" id="CLU_071992_0_0_4"/>
<reference evidence="3 4" key="1">
    <citation type="journal article" date="2015" name="Genome Announc.">
        <title>Genome Sequence of Mushroom Soft-Rot Pathogen Janthinobacterium agaricidamnosum.</title>
        <authorList>
            <person name="Graupner K."/>
            <person name="Lackner G."/>
            <person name="Hertweck C."/>
        </authorList>
    </citation>
    <scope>NUCLEOTIDE SEQUENCE [LARGE SCALE GENOMIC DNA]</scope>
    <source>
        <strain evidence="4">NBRC 102515 / DSM 9628</strain>
    </source>
</reference>
<keyword evidence="1" id="KW-1133">Transmembrane helix</keyword>
<dbReference type="RefSeq" id="WP_038493738.1">
    <property type="nucleotide sequence ID" value="NZ_BCTH01000027.1"/>
</dbReference>
<dbReference type="InterPro" id="IPR008984">
    <property type="entry name" value="SMAD_FHA_dom_sf"/>
</dbReference>
<dbReference type="Pfam" id="PF16697">
    <property type="entry name" value="Yop-YscD_cpl"/>
    <property type="match status" value="1"/>
</dbReference>
<feature type="transmembrane region" description="Helical" evidence="1">
    <location>
        <begin position="183"/>
        <end position="207"/>
    </location>
</feature>
<dbReference type="Proteomes" id="UP000027604">
    <property type="component" value="Chromosome I"/>
</dbReference>
<dbReference type="Gene3D" id="2.60.200.20">
    <property type="match status" value="1"/>
</dbReference>
<gene>
    <name evidence="3" type="ORF">GJA_3317</name>
</gene>
<dbReference type="KEGG" id="jag:GJA_3317"/>
<dbReference type="PROSITE" id="PS50006">
    <property type="entry name" value="FHA_DOMAIN"/>
    <property type="match status" value="1"/>
</dbReference>
<feature type="domain" description="FHA" evidence="2">
    <location>
        <begin position="27"/>
        <end position="77"/>
    </location>
</feature>
<feature type="transmembrane region" description="Helical" evidence="1">
    <location>
        <begin position="151"/>
        <end position="171"/>
    </location>
</feature>
<protein>
    <submittedName>
        <fullName evidence="3">FHA domain protein</fullName>
    </submittedName>
</protein>
<feature type="transmembrane region" description="Helical" evidence="1">
    <location>
        <begin position="245"/>
        <end position="265"/>
    </location>
</feature>
<accession>W0V9K8</accession>
<feature type="transmembrane region" description="Helical" evidence="1">
    <location>
        <begin position="122"/>
        <end position="139"/>
    </location>
</feature>
<keyword evidence="1" id="KW-0472">Membrane</keyword>
<keyword evidence="1" id="KW-0812">Transmembrane</keyword>
<proteinExistence type="predicted"/>
<dbReference type="SUPFAM" id="SSF49879">
    <property type="entry name" value="SMAD/FHA domain"/>
    <property type="match status" value="1"/>
</dbReference>
<dbReference type="EMBL" id="HG322949">
    <property type="protein sequence ID" value="CDG83937.1"/>
    <property type="molecule type" value="Genomic_DNA"/>
</dbReference>
<dbReference type="STRING" id="1349767.GJA_3317"/>
<dbReference type="OrthoDB" id="5762105at2"/>
<organism evidence="3 4">
    <name type="scientific">Janthinobacterium agaricidamnosum NBRC 102515 = DSM 9628</name>
    <dbReference type="NCBI Taxonomy" id="1349767"/>
    <lineage>
        <taxon>Bacteria</taxon>
        <taxon>Pseudomonadati</taxon>
        <taxon>Pseudomonadota</taxon>
        <taxon>Betaproteobacteria</taxon>
        <taxon>Burkholderiales</taxon>
        <taxon>Oxalobacteraceae</taxon>
        <taxon>Janthinobacterium</taxon>
    </lineage>
</organism>
<dbReference type="PATRIC" id="fig|1349767.4.peg.5105"/>
<feature type="transmembrane region" description="Helical" evidence="1">
    <location>
        <begin position="213"/>
        <end position="233"/>
    </location>
</feature>
<dbReference type="InterPro" id="IPR000253">
    <property type="entry name" value="FHA_dom"/>
</dbReference>
<evidence type="ECO:0000259" key="2">
    <source>
        <dbReference type="PROSITE" id="PS50006"/>
    </source>
</evidence>
<dbReference type="AlphaFoldDB" id="W0V9K8"/>
<evidence type="ECO:0000313" key="3">
    <source>
        <dbReference type="EMBL" id="CDG83937.1"/>
    </source>
</evidence>
<dbReference type="InterPro" id="IPR032030">
    <property type="entry name" value="YscD_cytoplasmic_dom"/>
</dbReference>
<evidence type="ECO:0000256" key="1">
    <source>
        <dbReference type="SAM" id="Phobius"/>
    </source>
</evidence>